<dbReference type="AlphaFoldDB" id="A0A7C9CR96"/>
<dbReference type="PANTHER" id="PTHR31951:SF22">
    <property type="entry name" value="ECA1 GAMETOGENESIS RELATED FAMILY"/>
    <property type="match status" value="1"/>
</dbReference>
<keyword evidence="1 2" id="KW-0732">Signal</keyword>
<evidence type="ECO:0000256" key="2">
    <source>
        <dbReference type="SAM" id="SignalP"/>
    </source>
</evidence>
<dbReference type="InterPro" id="IPR008502">
    <property type="entry name" value="Prolamin-like"/>
</dbReference>
<dbReference type="EMBL" id="GISG01031454">
    <property type="protein sequence ID" value="MBA4620708.1"/>
    <property type="molecule type" value="Transcribed_RNA"/>
</dbReference>
<dbReference type="InterPro" id="IPR036312">
    <property type="entry name" value="Bifun_inhib/LTP/seed_sf"/>
</dbReference>
<accession>A0A7C9CR96</accession>
<feature type="domain" description="Prolamin-like" evidence="3">
    <location>
        <begin position="45"/>
        <end position="115"/>
    </location>
</feature>
<dbReference type="Pfam" id="PF05617">
    <property type="entry name" value="Prolamin_like"/>
    <property type="match status" value="1"/>
</dbReference>
<evidence type="ECO:0000256" key="1">
    <source>
        <dbReference type="ARBA" id="ARBA00022729"/>
    </source>
</evidence>
<proteinExistence type="predicted"/>
<evidence type="ECO:0000259" key="3">
    <source>
        <dbReference type="Pfam" id="PF05617"/>
    </source>
</evidence>
<sequence length="122" mass="13494">MDTKTSCITKLFIAAAMLLIALGTTAAETSSKQTEAPSPNPITRCGSRLTDDCPDEVFNFVFYEGTTVSRDCCTQLVKMGKECHDLLTILTVYGEHFEQDVIEILKRGNVVWRRCQANGEIA</sequence>
<name>A0A7C9CR96_OPUST</name>
<evidence type="ECO:0000313" key="4">
    <source>
        <dbReference type="EMBL" id="MBA4620708.1"/>
    </source>
</evidence>
<dbReference type="PANTHER" id="PTHR31951">
    <property type="entry name" value="BIFUNCTIONAL INHIBITOR/LIPID-TRANSFER PROTEIN/SEED STORAGE 2S ALBUMIN SUPERFAMILY PROTEIN-RELATED"/>
    <property type="match status" value="1"/>
</dbReference>
<organism evidence="4">
    <name type="scientific">Opuntia streptacantha</name>
    <name type="common">Prickly pear cactus</name>
    <name type="synonym">Opuntia cardona</name>
    <dbReference type="NCBI Taxonomy" id="393608"/>
    <lineage>
        <taxon>Eukaryota</taxon>
        <taxon>Viridiplantae</taxon>
        <taxon>Streptophyta</taxon>
        <taxon>Embryophyta</taxon>
        <taxon>Tracheophyta</taxon>
        <taxon>Spermatophyta</taxon>
        <taxon>Magnoliopsida</taxon>
        <taxon>eudicotyledons</taxon>
        <taxon>Gunneridae</taxon>
        <taxon>Pentapetalae</taxon>
        <taxon>Caryophyllales</taxon>
        <taxon>Cactineae</taxon>
        <taxon>Cactaceae</taxon>
        <taxon>Opuntioideae</taxon>
        <taxon>Opuntia</taxon>
    </lineage>
</organism>
<reference evidence="4" key="1">
    <citation type="journal article" date="2013" name="J. Plant Res.">
        <title>Effect of fungi and light on seed germination of three Opuntia species from semiarid lands of central Mexico.</title>
        <authorList>
            <person name="Delgado-Sanchez P."/>
            <person name="Jimenez-Bremont J.F."/>
            <person name="Guerrero-Gonzalez Mde L."/>
            <person name="Flores J."/>
        </authorList>
    </citation>
    <scope>NUCLEOTIDE SEQUENCE</scope>
    <source>
        <tissue evidence="4">Cladode</tissue>
    </source>
</reference>
<feature type="signal peptide" evidence="2">
    <location>
        <begin position="1"/>
        <end position="27"/>
    </location>
</feature>
<protein>
    <recommendedName>
        <fullName evidence="3">Prolamin-like domain-containing protein</fullName>
    </recommendedName>
</protein>
<feature type="chain" id="PRO_5027769874" description="Prolamin-like domain-containing protein" evidence="2">
    <location>
        <begin position="28"/>
        <end position="122"/>
    </location>
</feature>
<reference evidence="4" key="2">
    <citation type="submission" date="2020-07" db="EMBL/GenBank/DDBJ databases">
        <authorList>
            <person name="Vera ALvarez R."/>
            <person name="Arias-Moreno D.M."/>
            <person name="Jimenez-Jacinto V."/>
            <person name="Jimenez-Bremont J.F."/>
            <person name="Swaminathan K."/>
            <person name="Moose S.P."/>
            <person name="Guerrero-Gonzalez M.L."/>
            <person name="Marino-Ramirez L."/>
            <person name="Landsman D."/>
            <person name="Rodriguez-Kessler M."/>
            <person name="Delgado-Sanchez P."/>
        </authorList>
    </citation>
    <scope>NUCLEOTIDE SEQUENCE</scope>
    <source>
        <tissue evidence="4">Cladode</tissue>
    </source>
</reference>
<dbReference type="SUPFAM" id="SSF47699">
    <property type="entry name" value="Bifunctional inhibitor/lipid-transfer protein/seed storage 2S albumin"/>
    <property type="match status" value="1"/>
</dbReference>